<organism evidence="2 3">
    <name type="scientific">Armillaria ostoyae</name>
    <name type="common">Armillaria root rot fungus</name>
    <dbReference type="NCBI Taxonomy" id="47428"/>
    <lineage>
        <taxon>Eukaryota</taxon>
        <taxon>Fungi</taxon>
        <taxon>Dikarya</taxon>
        <taxon>Basidiomycota</taxon>
        <taxon>Agaricomycotina</taxon>
        <taxon>Agaricomycetes</taxon>
        <taxon>Agaricomycetidae</taxon>
        <taxon>Agaricales</taxon>
        <taxon>Marasmiineae</taxon>
        <taxon>Physalacriaceae</taxon>
        <taxon>Armillaria</taxon>
    </lineage>
</organism>
<dbReference type="SUPFAM" id="SSF55729">
    <property type="entry name" value="Acyl-CoA N-acyltransferases (Nat)"/>
    <property type="match status" value="1"/>
</dbReference>
<dbReference type="OrthoDB" id="630895at2759"/>
<dbReference type="Pfam" id="PF13302">
    <property type="entry name" value="Acetyltransf_3"/>
    <property type="match status" value="1"/>
</dbReference>
<evidence type="ECO:0000259" key="1">
    <source>
        <dbReference type="PROSITE" id="PS51186"/>
    </source>
</evidence>
<dbReference type="Gene3D" id="3.40.630.30">
    <property type="match status" value="1"/>
</dbReference>
<dbReference type="Proteomes" id="UP000219338">
    <property type="component" value="Unassembled WGS sequence"/>
</dbReference>
<accession>A0A284QVW2</accession>
<feature type="domain" description="N-acetyltransferase" evidence="1">
    <location>
        <begin position="28"/>
        <end position="183"/>
    </location>
</feature>
<evidence type="ECO:0000313" key="2">
    <source>
        <dbReference type="EMBL" id="SJL00561.1"/>
    </source>
</evidence>
<reference evidence="3" key="1">
    <citation type="journal article" date="2017" name="Nat. Ecol. Evol.">
        <title>Genome expansion and lineage-specific genetic innovations in the forest pathogenic fungi Armillaria.</title>
        <authorList>
            <person name="Sipos G."/>
            <person name="Prasanna A.N."/>
            <person name="Walter M.C."/>
            <person name="O'Connor E."/>
            <person name="Balint B."/>
            <person name="Krizsan K."/>
            <person name="Kiss B."/>
            <person name="Hess J."/>
            <person name="Varga T."/>
            <person name="Slot J."/>
            <person name="Riley R."/>
            <person name="Boka B."/>
            <person name="Rigling D."/>
            <person name="Barry K."/>
            <person name="Lee J."/>
            <person name="Mihaltcheva S."/>
            <person name="LaButti K."/>
            <person name="Lipzen A."/>
            <person name="Waldron R."/>
            <person name="Moloney N.M."/>
            <person name="Sperisen C."/>
            <person name="Kredics L."/>
            <person name="Vagvoelgyi C."/>
            <person name="Patrignani A."/>
            <person name="Fitzpatrick D."/>
            <person name="Nagy I."/>
            <person name="Doyle S."/>
            <person name="Anderson J.B."/>
            <person name="Grigoriev I.V."/>
            <person name="Gueldener U."/>
            <person name="Muensterkoetter M."/>
            <person name="Nagy L.G."/>
        </authorList>
    </citation>
    <scope>NUCLEOTIDE SEQUENCE [LARGE SCALE GENOMIC DNA]</scope>
    <source>
        <strain evidence="3">C18/9</strain>
    </source>
</reference>
<keyword evidence="3" id="KW-1185">Reference proteome</keyword>
<dbReference type="EMBL" id="FUEG01000002">
    <property type="protein sequence ID" value="SJL00561.1"/>
    <property type="molecule type" value="Genomic_DNA"/>
</dbReference>
<dbReference type="OMA" id="YGVQKLG"/>
<dbReference type="InterPro" id="IPR000182">
    <property type="entry name" value="GNAT_dom"/>
</dbReference>
<dbReference type="GO" id="GO:0016747">
    <property type="term" value="F:acyltransferase activity, transferring groups other than amino-acyl groups"/>
    <property type="evidence" value="ECO:0007669"/>
    <property type="project" value="InterPro"/>
</dbReference>
<dbReference type="AlphaFoldDB" id="A0A284QVW2"/>
<sequence length="191" mass="20889">MTDPNFRIETGHLYISYCLPTSPVHCAFLVELYNSPSFIATCGATDITTTEQAKSFIENRFVTTHARHGHGQYLVSLKETSKPVGIVSLMKGDSPEESYSAPDVGFAMLPEVSGQGYATEAARKLLDYASEVLGIKEVFGFTDAKNVASRRVLEKLGLEDRGVHPLRVFGFVPSSVYASPSMVDLKVYGIE</sequence>
<name>A0A284QVW2_ARMOS</name>
<evidence type="ECO:0000313" key="3">
    <source>
        <dbReference type="Proteomes" id="UP000219338"/>
    </source>
</evidence>
<proteinExistence type="predicted"/>
<gene>
    <name evidence="2" type="ORF">ARMOST_03874</name>
</gene>
<dbReference type="InterPro" id="IPR051531">
    <property type="entry name" value="N-acetyltransferase"/>
</dbReference>
<dbReference type="PANTHER" id="PTHR43792">
    <property type="entry name" value="GNAT FAMILY, PUTATIVE (AFU_ORTHOLOGUE AFUA_3G00765)-RELATED-RELATED"/>
    <property type="match status" value="1"/>
</dbReference>
<dbReference type="PANTHER" id="PTHR43792:SF16">
    <property type="entry name" value="N-ACETYLTRANSFERASE DOMAIN-CONTAINING PROTEIN"/>
    <property type="match status" value="1"/>
</dbReference>
<dbReference type="PROSITE" id="PS51186">
    <property type="entry name" value="GNAT"/>
    <property type="match status" value="1"/>
</dbReference>
<protein>
    <recommendedName>
        <fullName evidence="1">N-acetyltransferase domain-containing protein</fullName>
    </recommendedName>
</protein>
<dbReference type="InterPro" id="IPR016181">
    <property type="entry name" value="Acyl_CoA_acyltransferase"/>
</dbReference>